<evidence type="ECO:0000259" key="1">
    <source>
        <dbReference type="Pfam" id="PF21788"/>
    </source>
</evidence>
<evidence type="ECO:0000313" key="4">
    <source>
        <dbReference type="Proteomes" id="UP001152888"/>
    </source>
</evidence>
<evidence type="ECO:0000259" key="2">
    <source>
        <dbReference type="Pfam" id="PF21789"/>
    </source>
</evidence>
<organism evidence="3 4">
    <name type="scientific">Acanthoscelides obtectus</name>
    <name type="common">Bean weevil</name>
    <name type="synonym">Bruchus obtectus</name>
    <dbReference type="NCBI Taxonomy" id="200917"/>
    <lineage>
        <taxon>Eukaryota</taxon>
        <taxon>Metazoa</taxon>
        <taxon>Ecdysozoa</taxon>
        <taxon>Arthropoda</taxon>
        <taxon>Hexapoda</taxon>
        <taxon>Insecta</taxon>
        <taxon>Pterygota</taxon>
        <taxon>Neoptera</taxon>
        <taxon>Endopterygota</taxon>
        <taxon>Coleoptera</taxon>
        <taxon>Polyphaga</taxon>
        <taxon>Cucujiformia</taxon>
        <taxon>Chrysomeloidea</taxon>
        <taxon>Chrysomelidae</taxon>
        <taxon>Bruchinae</taxon>
        <taxon>Bruchini</taxon>
        <taxon>Acanthoscelides</taxon>
    </lineage>
</organism>
<reference evidence="3" key="1">
    <citation type="submission" date="2022-03" db="EMBL/GenBank/DDBJ databases">
        <authorList>
            <person name="Sayadi A."/>
        </authorList>
    </citation>
    <scope>NUCLEOTIDE SEQUENCE</scope>
</reference>
<dbReference type="PANTHER" id="PTHR47577:SF2">
    <property type="entry name" value="THAP DOMAIN CONTAINING 9"/>
    <property type="match status" value="1"/>
</dbReference>
<feature type="domain" description="Transposable element P transposase-like RNase H C-terminal" evidence="2">
    <location>
        <begin position="133"/>
        <end position="167"/>
    </location>
</feature>
<dbReference type="Pfam" id="PF21789">
    <property type="entry name" value="TNP-like_RNaseH_C"/>
    <property type="match status" value="1"/>
</dbReference>
<gene>
    <name evidence="3" type="ORF">ACAOBT_LOCUS11746</name>
</gene>
<accession>A0A9P0KHA3</accession>
<feature type="domain" description="Transposable element P transposase-like GTP-binding insertion" evidence="1">
    <location>
        <begin position="1"/>
        <end position="64"/>
    </location>
</feature>
<evidence type="ECO:0000313" key="3">
    <source>
        <dbReference type="EMBL" id="CAH1975709.1"/>
    </source>
</evidence>
<dbReference type="OrthoDB" id="6491412at2759"/>
<sequence length="388" mass="44310">MRVKLAVQTFSSSVSDALEYCEKYLNIPSFQYAEATATFCKNINNVFDLLNTRNFLGSTQFKKPLYKGSEEFLRNFVQTSISYLSTVTNYEGVNILQTSRKTGFLGLIICLVSVQNLFEDLVKSGTLNFLLTYKLSQDHLEMFFAAVRRRGGFSNNPTAWQFEQAYKRLLIHSEIASSESANCLAQDSTSILNVTSKKVKNPSLDVLYEFEEDFSPDLQEQYIVNHNKILNCVYICDVVEYIAGFVSKKLGQTLNCNECAKSVTTSDSTCKLLNRKNRGGLSKPTKDVVKVCTVAESIIKTETNFSIPKIMLKLISAAMRNLNFRELFLCLSEHCLEQDPLDGHIIQLIRLILKNYFTIRLHHINSTKNQITDRIRQRLTKTIHFRNQ</sequence>
<dbReference type="Pfam" id="PF21788">
    <property type="entry name" value="TNP-like_GBD"/>
    <property type="match status" value="1"/>
</dbReference>
<dbReference type="InterPro" id="IPR048366">
    <property type="entry name" value="TNP-like_GBD"/>
</dbReference>
<protein>
    <submittedName>
        <fullName evidence="3">Uncharacterized protein</fullName>
    </submittedName>
</protein>
<comment type="caution">
    <text evidence="3">The sequence shown here is derived from an EMBL/GenBank/DDBJ whole genome shotgun (WGS) entry which is preliminary data.</text>
</comment>
<name>A0A9P0KHA3_ACAOB</name>
<dbReference type="PANTHER" id="PTHR47577">
    <property type="entry name" value="THAP DOMAIN-CONTAINING PROTEIN 6"/>
    <property type="match status" value="1"/>
</dbReference>
<dbReference type="InterPro" id="IPR048367">
    <property type="entry name" value="TNP-like_RNaseH_C"/>
</dbReference>
<dbReference type="EMBL" id="CAKOFQ010006838">
    <property type="protein sequence ID" value="CAH1975709.1"/>
    <property type="molecule type" value="Genomic_DNA"/>
</dbReference>
<dbReference type="Proteomes" id="UP001152888">
    <property type="component" value="Unassembled WGS sequence"/>
</dbReference>
<proteinExistence type="predicted"/>
<dbReference type="AlphaFoldDB" id="A0A9P0KHA3"/>
<keyword evidence="4" id="KW-1185">Reference proteome</keyword>